<evidence type="ECO:0000313" key="2">
    <source>
        <dbReference type="EMBL" id="CAA7020456.1"/>
    </source>
</evidence>
<feature type="region of interest" description="Disordered" evidence="1">
    <location>
        <begin position="1"/>
        <end position="119"/>
    </location>
</feature>
<gene>
    <name evidence="2" type="ORF">MERR_LOCUS7691</name>
</gene>
<reference evidence="2" key="1">
    <citation type="submission" date="2020-01" db="EMBL/GenBank/DDBJ databases">
        <authorList>
            <person name="Mishra B."/>
        </authorList>
    </citation>
    <scope>NUCLEOTIDE SEQUENCE [LARGE SCALE GENOMIC DNA]</scope>
</reference>
<sequence length="119" mass="13488">MAELTYRPGRQKPTVVPSKSRYHKPRTTALHEHEGIASQPRNMTRADARAYRPTRPGRPRLSSGQNIQAFIIHQAEPDDQTRNPSATIDPIAGRTSRPTVRTVRSTRSPFHTFSRPHLT</sequence>
<accession>A0A6D2I0M8</accession>
<protein>
    <submittedName>
        <fullName evidence="2">Uncharacterized protein</fullName>
    </submittedName>
</protein>
<organism evidence="2 3">
    <name type="scientific">Microthlaspi erraticum</name>
    <dbReference type="NCBI Taxonomy" id="1685480"/>
    <lineage>
        <taxon>Eukaryota</taxon>
        <taxon>Viridiplantae</taxon>
        <taxon>Streptophyta</taxon>
        <taxon>Embryophyta</taxon>
        <taxon>Tracheophyta</taxon>
        <taxon>Spermatophyta</taxon>
        <taxon>Magnoliopsida</taxon>
        <taxon>eudicotyledons</taxon>
        <taxon>Gunneridae</taxon>
        <taxon>Pentapetalae</taxon>
        <taxon>rosids</taxon>
        <taxon>malvids</taxon>
        <taxon>Brassicales</taxon>
        <taxon>Brassicaceae</taxon>
        <taxon>Coluteocarpeae</taxon>
        <taxon>Microthlaspi</taxon>
    </lineage>
</organism>
<dbReference type="AlphaFoldDB" id="A0A6D2I0M8"/>
<comment type="caution">
    <text evidence="2">The sequence shown here is derived from an EMBL/GenBank/DDBJ whole genome shotgun (WGS) entry which is preliminary data.</text>
</comment>
<keyword evidence="3" id="KW-1185">Reference proteome</keyword>
<evidence type="ECO:0000256" key="1">
    <source>
        <dbReference type="SAM" id="MobiDB-lite"/>
    </source>
</evidence>
<feature type="compositionally biased region" description="Low complexity" evidence="1">
    <location>
        <begin position="94"/>
        <end position="109"/>
    </location>
</feature>
<name>A0A6D2I0M8_9BRAS</name>
<dbReference type="EMBL" id="CACVBM020000554">
    <property type="protein sequence ID" value="CAA7020456.1"/>
    <property type="molecule type" value="Genomic_DNA"/>
</dbReference>
<proteinExistence type="predicted"/>
<evidence type="ECO:0000313" key="3">
    <source>
        <dbReference type="Proteomes" id="UP000467841"/>
    </source>
</evidence>
<dbReference type="Proteomes" id="UP000467841">
    <property type="component" value="Unassembled WGS sequence"/>
</dbReference>